<keyword evidence="1" id="KW-1133">Transmembrane helix</keyword>
<keyword evidence="1" id="KW-0472">Membrane</keyword>
<feature type="transmembrane region" description="Helical" evidence="1">
    <location>
        <begin position="21"/>
        <end position="39"/>
    </location>
</feature>
<reference evidence="2 3" key="1">
    <citation type="journal article" date="2022" name="bioRxiv">
        <title>Ecology and evolution of chlamydial symbionts of arthropods.</title>
        <authorList>
            <person name="Halter T."/>
            <person name="Koestlbacher S."/>
            <person name="Collingro A."/>
            <person name="Sixt B.S."/>
            <person name="Toenshoff E.R."/>
            <person name="Hendrickx F."/>
            <person name="Kostanjsek R."/>
            <person name="Horn M."/>
        </authorList>
    </citation>
    <scope>NUCLEOTIDE SEQUENCE [LARGE SCALE GENOMIC DNA]</scope>
    <source>
        <strain evidence="2">W744xW776</strain>
    </source>
</reference>
<protein>
    <recommendedName>
        <fullName evidence="4">YtxH-like protein</fullName>
    </recommendedName>
</protein>
<evidence type="ECO:0000313" key="2">
    <source>
        <dbReference type="EMBL" id="QYF48597.1"/>
    </source>
</evidence>
<keyword evidence="1" id="KW-0812">Transmembrane</keyword>
<dbReference type="RefSeq" id="WP_220017813.1">
    <property type="nucleotide sequence ID" value="NZ_CP075587.1"/>
</dbReference>
<name>A0ABX8V4V7_9BACT</name>
<dbReference type="EMBL" id="CP075587">
    <property type="protein sequence ID" value="QYF48597.1"/>
    <property type="molecule type" value="Genomic_DNA"/>
</dbReference>
<organism evidence="2 3">
    <name type="scientific">Candidatus Rhabdochlamydia oedothoracis</name>
    <dbReference type="NCBI Taxonomy" id="2720720"/>
    <lineage>
        <taxon>Bacteria</taxon>
        <taxon>Pseudomonadati</taxon>
        <taxon>Chlamydiota</taxon>
        <taxon>Chlamydiia</taxon>
        <taxon>Parachlamydiales</taxon>
        <taxon>Candidatus Rhabdochlamydiaceae</taxon>
        <taxon>Candidatus Rhabdochlamydia</taxon>
    </lineage>
</organism>
<gene>
    <name evidence="2" type="ORF">RHABOEDO_000784</name>
</gene>
<sequence>MEKTDKMKVNMFQPDHSCKNLFLGTFLGIALGALTTLYLDTNGGKSLQKDVVNKLFKEVKKPRVKKIAKRSKKQLKS</sequence>
<evidence type="ECO:0000256" key="1">
    <source>
        <dbReference type="SAM" id="Phobius"/>
    </source>
</evidence>
<keyword evidence="3" id="KW-1185">Reference proteome</keyword>
<evidence type="ECO:0008006" key="4">
    <source>
        <dbReference type="Google" id="ProtNLM"/>
    </source>
</evidence>
<proteinExistence type="predicted"/>
<evidence type="ECO:0000313" key="3">
    <source>
        <dbReference type="Proteomes" id="UP000826014"/>
    </source>
</evidence>
<accession>A0ABX8V4V7</accession>
<dbReference type="Proteomes" id="UP000826014">
    <property type="component" value="Chromosome"/>
</dbReference>